<comment type="caution">
    <text evidence="2">The sequence shown here is derived from an EMBL/GenBank/DDBJ whole genome shotgun (WGS) entry which is preliminary data.</text>
</comment>
<organism evidence="2 3">
    <name type="scientific">Cannabis sativa</name>
    <name type="common">Hemp</name>
    <name type="synonym">Marijuana</name>
    <dbReference type="NCBI Taxonomy" id="3483"/>
    <lineage>
        <taxon>Eukaryota</taxon>
        <taxon>Viridiplantae</taxon>
        <taxon>Streptophyta</taxon>
        <taxon>Embryophyta</taxon>
        <taxon>Tracheophyta</taxon>
        <taxon>Spermatophyta</taxon>
        <taxon>Magnoliopsida</taxon>
        <taxon>eudicotyledons</taxon>
        <taxon>Gunneridae</taxon>
        <taxon>Pentapetalae</taxon>
        <taxon>rosids</taxon>
        <taxon>fabids</taxon>
        <taxon>Rosales</taxon>
        <taxon>Cannabaceae</taxon>
        <taxon>Cannabis</taxon>
    </lineage>
</organism>
<dbReference type="AlphaFoldDB" id="A0A7J6H0R7"/>
<keyword evidence="1" id="KW-0472">Membrane</keyword>
<sequence>MHELAFRIEKSGLTFIWVINNRPLVEEKSGSDIIPPGFETRVSDRVGGFVSLRLEFRDLGTRIRTRIGSEMNKFGQVRHCFFLFLVAIWSLAGMCRSYIAAYAQIFSFPSFSLYLGCGDLRSEIWCCIRLMLKKRCSDGGNDGGWVVAKIVVLIGMVVLWW</sequence>
<reference evidence="2 3" key="1">
    <citation type="journal article" date="2020" name="bioRxiv">
        <title>Sequence and annotation of 42 cannabis genomes reveals extensive copy number variation in cannabinoid synthesis and pathogen resistance genes.</title>
        <authorList>
            <person name="Mckernan K.J."/>
            <person name="Helbert Y."/>
            <person name="Kane L.T."/>
            <person name="Ebling H."/>
            <person name="Zhang L."/>
            <person name="Liu B."/>
            <person name="Eaton Z."/>
            <person name="Mclaughlin S."/>
            <person name="Kingan S."/>
            <person name="Baybayan P."/>
            <person name="Concepcion G."/>
            <person name="Jordan M."/>
            <person name="Riva A."/>
            <person name="Barbazuk W."/>
            <person name="Harkins T."/>
        </authorList>
    </citation>
    <scope>NUCLEOTIDE SEQUENCE [LARGE SCALE GENOMIC DNA]</scope>
    <source>
        <strain evidence="3">cv. Jamaican Lion 4</strain>
        <tissue evidence="2">Leaf</tissue>
    </source>
</reference>
<evidence type="ECO:0000313" key="3">
    <source>
        <dbReference type="Proteomes" id="UP000583929"/>
    </source>
</evidence>
<evidence type="ECO:0000313" key="2">
    <source>
        <dbReference type="EMBL" id="KAF4388611.1"/>
    </source>
</evidence>
<evidence type="ECO:0008006" key="4">
    <source>
        <dbReference type="Google" id="ProtNLM"/>
    </source>
</evidence>
<gene>
    <name evidence="2" type="ORF">G4B88_021522</name>
</gene>
<feature type="transmembrane region" description="Helical" evidence="1">
    <location>
        <begin position="80"/>
        <end position="99"/>
    </location>
</feature>
<proteinExistence type="predicted"/>
<protein>
    <recommendedName>
        <fullName evidence="4">Transmembrane protein</fullName>
    </recommendedName>
</protein>
<keyword evidence="1" id="KW-0812">Transmembrane</keyword>
<keyword evidence="3" id="KW-1185">Reference proteome</keyword>
<dbReference type="EMBL" id="JAATIQ010000073">
    <property type="protein sequence ID" value="KAF4388611.1"/>
    <property type="molecule type" value="Genomic_DNA"/>
</dbReference>
<evidence type="ECO:0000256" key="1">
    <source>
        <dbReference type="SAM" id="Phobius"/>
    </source>
</evidence>
<keyword evidence="1" id="KW-1133">Transmembrane helix</keyword>
<feature type="transmembrane region" description="Helical" evidence="1">
    <location>
        <begin position="144"/>
        <end position="160"/>
    </location>
</feature>
<dbReference type="Proteomes" id="UP000583929">
    <property type="component" value="Unassembled WGS sequence"/>
</dbReference>
<accession>A0A7J6H0R7</accession>
<name>A0A7J6H0R7_CANSA</name>